<accession>A0A5J4YN52</accession>
<comment type="caution">
    <text evidence="1">The sequence shown here is derived from an EMBL/GenBank/DDBJ whole genome shotgun (WGS) entry which is preliminary data.</text>
</comment>
<keyword evidence="2" id="KW-1185">Reference proteome</keyword>
<dbReference type="SUPFAM" id="SSF52833">
    <property type="entry name" value="Thioredoxin-like"/>
    <property type="match status" value="1"/>
</dbReference>
<evidence type="ECO:0000313" key="2">
    <source>
        <dbReference type="Proteomes" id="UP000324585"/>
    </source>
</evidence>
<sequence length="191" mass="22173">MEKMAVERAVLGAARAMEQQVDAQIEALDALKDDDYDALRRRRVEQMKRDAEKRKQWVAQGHGSLQTIDTEMQFFDAVEKSERVCAVFYRKASPNRFTDELIQHLTRIAAQHLEAKFVLLDAEHCEFLVDTMKIWMMPSVALVRNRKSEYIFAGLSEFTADGKMSTEFIEEIMLEKKFLLNSCISDKENTR</sequence>
<dbReference type="PANTHER" id="PTHR21148">
    <property type="entry name" value="THIOREDOXIN DOMAIN-CONTAINING PROTEIN 9"/>
    <property type="match status" value="1"/>
</dbReference>
<dbReference type="EMBL" id="VRMN01000008">
    <property type="protein sequence ID" value="KAA8492931.1"/>
    <property type="molecule type" value="Genomic_DNA"/>
</dbReference>
<dbReference type="AlphaFoldDB" id="A0A5J4YN52"/>
<name>A0A5J4YN52_PORPP</name>
<dbReference type="OMA" id="CVIAFID"/>
<organism evidence="1 2">
    <name type="scientific">Porphyridium purpureum</name>
    <name type="common">Red alga</name>
    <name type="synonym">Porphyridium cruentum</name>
    <dbReference type="NCBI Taxonomy" id="35688"/>
    <lineage>
        <taxon>Eukaryota</taxon>
        <taxon>Rhodophyta</taxon>
        <taxon>Bangiophyceae</taxon>
        <taxon>Porphyridiales</taxon>
        <taxon>Porphyridiaceae</taxon>
        <taxon>Porphyridium</taxon>
    </lineage>
</organism>
<evidence type="ECO:0000313" key="1">
    <source>
        <dbReference type="EMBL" id="KAA8492931.1"/>
    </source>
</evidence>
<reference evidence="2" key="1">
    <citation type="journal article" date="2019" name="Nat. Commun.">
        <title>Expansion of phycobilisome linker gene families in mesophilic red algae.</title>
        <authorList>
            <person name="Lee J."/>
            <person name="Kim D."/>
            <person name="Bhattacharya D."/>
            <person name="Yoon H.S."/>
        </authorList>
    </citation>
    <scope>NUCLEOTIDE SEQUENCE [LARGE SCALE GENOMIC DNA]</scope>
    <source>
        <strain evidence="2">CCMP 1328</strain>
    </source>
</reference>
<dbReference type="OrthoDB" id="2527at2759"/>
<dbReference type="Gene3D" id="3.40.30.10">
    <property type="entry name" value="Glutaredoxin"/>
    <property type="match status" value="1"/>
</dbReference>
<gene>
    <name evidence="1" type="ORF">FVE85_9203</name>
</gene>
<dbReference type="Proteomes" id="UP000324585">
    <property type="component" value="Unassembled WGS sequence"/>
</dbReference>
<proteinExistence type="predicted"/>
<dbReference type="InterPro" id="IPR036249">
    <property type="entry name" value="Thioredoxin-like_sf"/>
</dbReference>
<protein>
    <submittedName>
        <fullName evidence="1">Thioredoxin domain-containing protein 9-like</fullName>
    </submittedName>
</protein>